<protein>
    <recommendedName>
        <fullName evidence="1">Ricin B lectin domain-containing protein</fullName>
    </recommendedName>
</protein>
<name>A0A101UQT3_9ACTN</name>
<reference evidence="2 3" key="1">
    <citation type="submission" date="2015-10" db="EMBL/GenBank/DDBJ databases">
        <title>Draft genome sequence of Streptomyces sp. RV15, isolated from a marine sponge.</title>
        <authorList>
            <person name="Ruckert C."/>
            <person name="Abdelmohsen U.R."/>
            <person name="Winkler A."/>
            <person name="Hentschel U."/>
            <person name="Kalinowski J."/>
            <person name="Kampfer P."/>
            <person name="Glaeser S."/>
        </authorList>
    </citation>
    <scope>NUCLEOTIDE SEQUENCE [LARGE SCALE GENOMIC DNA]</scope>
    <source>
        <strain evidence="2 3">RV15</strain>
    </source>
</reference>
<dbReference type="AlphaFoldDB" id="A0A101UQT3"/>
<comment type="caution">
    <text evidence="2">The sequence shown here is derived from an EMBL/GenBank/DDBJ whole genome shotgun (WGS) entry which is preliminary data.</text>
</comment>
<dbReference type="Gene3D" id="2.80.10.50">
    <property type="match status" value="2"/>
</dbReference>
<feature type="domain" description="Ricin B lectin" evidence="1">
    <location>
        <begin position="28"/>
        <end position="100"/>
    </location>
</feature>
<evidence type="ECO:0000313" key="3">
    <source>
        <dbReference type="Proteomes" id="UP000053260"/>
    </source>
</evidence>
<dbReference type="STRING" id="909626.AQJ91_42825"/>
<gene>
    <name evidence="2" type="ORF">AQJ91_42825</name>
</gene>
<dbReference type="SUPFAM" id="SSF50370">
    <property type="entry name" value="Ricin B-like lectins"/>
    <property type="match status" value="1"/>
</dbReference>
<dbReference type="Proteomes" id="UP000053260">
    <property type="component" value="Unassembled WGS sequence"/>
</dbReference>
<accession>A0A101UQT3</accession>
<dbReference type="CDD" id="cd00161">
    <property type="entry name" value="beta-trefoil_Ricin-like"/>
    <property type="match status" value="1"/>
</dbReference>
<evidence type="ECO:0000313" key="2">
    <source>
        <dbReference type="EMBL" id="KUO15189.1"/>
    </source>
</evidence>
<proteinExistence type="predicted"/>
<dbReference type="InterPro" id="IPR035992">
    <property type="entry name" value="Ricin_B-like_lectins"/>
</dbReference>
<sequence>MPAHVVTDGVGVPAGVAQQPLHRPRPGQAGCLDAAGGNTANGTTVQMWTCHGGFNQVWQPYGGGYRNPASGRCLDVPGSSTTDGTRLVSWDCNGDSNQKWTTLTAG</sequence>
<dbReference type="PROSITE" id="PS50231">
    <property type="entry name" value="RICIN_B_LECTIN"/>
    <property type="match status" value="1"/>
</dbReference>
<keyword evidence="3" id="KW-1185">Reference proteome</keyword>
<dbReference type="EMBL" id="LMXB01000119">
    <property type="protein sequence ID" value="KUO15189.1"/>
    <property type="molecule type" value="Genomic_DNA"/>
</dbReference>
<dbReference type="Pfam" id="PF00652">
    <property type="entry name" value="Ricin_B_lectin"/>
    <property type="match status" value="1"/>
</dbReference>
<evidence type="ECO:0000259" key="1">
    <source>
        <dbReference type="Pfam" id="PF00652"/>
    </source>
</evidence>
<dbReference type="InterPro" id="IPR000772">
    <property type="entry name" value="Ricin_B_lectin"/>
</dbReference>
<organism evidence="2 3">
    <name type="scientific">Streptomyces dysideae</name>
    <dbReference type="NCBI Taxonomy" id="909626"/>
    <lineage>
        <taxon>Bacteria</taxon>
        <taxon>Bacillati</taxon>
        <taxon>Actinomycetota</taxon>
        <taxon>Actinomycetes</taxon>
        <taxon>Kitasatosporales</taxon>
        <taxon>Streptomycetaceae</taxon>
        <taxon>Streptomyces</taxon>
    </lineage>
</organism>